<dbReference type="InterPro" id="IPR018060">
    <property type="entry name" value="HTH_AraC"/>
</dbReference>
<dbReference type="Proteomes" id="UP000198725">
    <property type="component" value="Unassembled WGS sequence"/>
</dbReference>
<evidence type="ECO:0000313" key="5">
    <source>
        <dbReference type="Proteomes" id="UP000198725"/>
    </source>
</evidence>
<dbReference type="Gene3D" id="3.40.50.880">
    <property type="match status" value="1"/>
</dbReference>
<keyword evidence="2" id="KW-0804">Transcription</keyword>
<dbReference type="AlphaFoldDB" id="A0A1I3Y8S3"/>
<feature type="domain" description="HTH araC/xylS-type" evidence="3">
    <location>
        <begin position="235"/>
        <end position="332"/>
    </location>
</feature>
<dbReference type="Pfam" id="PF01965">
    <property type="entry name" value="DJ-1_PfpI"/>
    <property type="match status" value="1"/>
</dbReference>
<dbReference type="GO" id="GO:0003700">
    <property type="term" value="F:DNA-binding transcription factor activity"/>
    <property type="evidence" value="ECO:0007669"/>
    <property type="project" value="InterPro"/>
</dbReference>
<organism evidence="4 5">
    <name type="scientific">Rhodanobacter glycinis</name>
    <dbReference type="NCBI Taxonomy" id="582702"/>
    <lineage>
        <taxon>Bacteria</taxon>
        <taxon>Pseudomonadati</taxon>
        <taxon>Pseudomonadota</taxon>
        <taxon>Gammaproteobacteria</taxon>
        <taxon>Lysobacterales</taxon>
        <taxon>Rhodanobacteraceae</taxon>
        <taxon>Rhodanobacter</taxon>
    </lineage>
</organism>
<dbReference type="RefSeq" id="WP_245734799.1">
    <property type="nucleotide sequence ID" value="NZ_FOSR01000001.1"/>
</dbReference>
<dbReference type="SMART" id="SM00342">
    <property type="entry name" value="HTH_ARAC"/>
    <property type="match status" value="1"/>
</dbReference>
<keyword evidence="5" id="KW-1185">Reference proteome</keyword>
<evidence type="ECO:0000259" key="3">
    <source>
        <dbReference type="PROSITE" id="PS01124"/>
    </source>
</evidence>
<keyword evidence="4" id="KW-0238">DNA-binding</keyword>
<dbReference type="InterPro" id="IPR009057">
    <property type="entry name" value="Homeodomain-like_sf"/>
</dbReference>
<dbReference type="Pfam" id="PF12833">
    <property type="entry name" value="HTH_18"/>
    <property type="match status" value="1"/>
</dbReference>
<evidence type="ECO:0000256" key="1">
    <source>
        <dbReference type="ARBA" id="ARBA00023015"/>
    </source>
</evidence>
<evidence type="ECO:0000313" key="4">
    <source>
        <dbReference type="EMBL" id="SFK28274.1"/>
    </source>
</evidence>
<dbReference type="PANTHER" id="PTHR43130">
    <property type="entry name" value="ARAC-FAMILY TRANSCRIPTIONAL REGULATOR"/>
    <property type="match status" value="1"/>
</dbReference>
<dbReference type="InterPro" id="IPR029062">
    <property type="entry name" value="Class_I_gatase-like"/>
</dbReference>
<sequence length="333" mass="35006">MAALPASAPSMTYSPITEVCFVLPPALILLDLAGAADAFRIAASMGLPVRLRMLAPVAGGEAASTALGVGLTGIEPLPAQLGDHTLIVVCGATGSGDKVLSSPASAALIEWLRRHGGNGRPLACVCSGALMAAAAGLLDGRRCTTHHSLLDDLRRLAPTAEVLDSRVFVEDGDVYTSAGITAGIDLALHLIAKLGSPRLAAAVAREMAVYVRRAAGDPALSPWLEGRNHMNMAIHRVQDALAQAPEQDWPLARLADIGHMSVRSLTRHFREASGMSVNRYHASLRLTLARQSLAAGDSVERAAERAGVGSARQLRRLWSTYASDSPASARRRR</sequence>
<keyword evidence="1" id="KW-0805">Transcription regulation</keyword>
<dbReference type="InterPro" id="IPR002818">
    <property type="entry name" value="DJ-1/PfpI"/>
</dbReference>
<reference evidence="5" key="1">
    <citation type="submission" date="2016-10" db="EMBL/GenBank/DDBJ databases">
        <authorList>
            <person name="Varghese N."/>
            <person name="Submissions S."/>
        </authorList>
    </citation>
    <scope>NUCLEOTIDE SEQUENCE [LARGE SCALE GENOMIC DNA]</scope>
    <source>
        <strain evidence="5">MO64</strain>
    </source>
</reference>
<gene>
    <name evidence="4" type="ORF">SAMN05192579_101380</name>
</gene>
<dbReference type="InterPro" id="IPR052158">
    <property type="entry name" value="INH-QAR"/>
</dbReference>
<proteinExistence type="predicted"/>
<dbReference type="Gene3D" id="1.10.10.60">
    <property type="entry name" value="Homeodomain-like"/>
    <property type="match status" value="1"/>
</dbReference>
<dbReference type="GO" id="GO:0043565">
    <property type="term" value="F:sequence-specific DNA binding"/>
    <property type="evidence" value="ECO:0007669"/>
    <property type="project" value="InterPro"/>
</dbReference>
<name>A0A1I3Y8S3_9GAMM</name>
<dbReference type="PROSITE" id="PS01124">
    <property type="entry name" value="HTH_ARAC_FAMILY_2"/>
    <property type="match status" value="1"/>
</dbReference>
<dbReference type="SUPFAM" id="SSF52317">
    <property type="entry name" value="Class I glutamine amidotransferase-like"/>
    <property type="match status" value="1"/>
</dbReference>
<dbReference type="EMBL" id="FOSR01000001">
    <property type="protein sequence ID" value="SFK28274.1"/>
    <property type="molecule type" value="Genomic_DNA"/>
</dbReference>
<evidence type="ECO:0000256" key="2">
    <source>
        <dbReference type="ARBA" id="ARBA00023163"/>
    </source>
</evidence>
<dbReference type="PANTHER" id="PTHR43130:SF3">
    <property type="entry name" value="HTH-TYPE TRANSCRIPTIONAL REGULATOR RV1931C"/>
    <property type="match status" value="1"/>
</dbReference>
<accession>A0A1I3Y8S3</accession>
<protein>
    <submittedName>
        <fullName evidence="4">Transcriptional regulator GlxA family, contains an amidase domain and an AraC-type DNA-binding HTH domain</fullName>
    </submittedName>
</protein>
<dbReference type="SUPFAM" id="SSF46689">
    <property type="entry name" value="Homeodomain-like"/>
    <property type="match status" value="1"/>
</dbReference>